<evidence type="ECO:0000256" key="5">
    <source>
        <dbReference type="ARBA" id="ARBA00022723"/>
    </source>
</evidence>
<dbReference type="InterPro" id="IPR002477">
    <property type="entry name" value="Peptidoglycan-bd-like"/>
</dbReference>
<dbReference type="GO" id="GO:0030198">
    <property type="term" value="P:extracellular matrix organization"/>
    <property type="evidence" value="ECO:0007669"/>
    <property type="project" value="TreeGrafter"/>
</dbReference>
<dbReference type="SUPFAM" id="SSF55486">
    <property type="entry name" value="Metalloproteases ('zincins'), catalytic domain"/>
    <property type="match status" value="1"/>
</dbReference>
<keyword evidence="9" id="KW-0482">Metalloprotease</keyword>
<dbReference type="SUPFAM" id="SSF47090">
    <property type="entry name" value="PGBD-like"/>
    <property type="match status" value="1"/>
</dbReference>
<dbReference type="Proteomes" id="UP001345219">
    <property type="component" value="Chromosome 13"/>
</dbReference>
<comment type="subcellular location">
    <subcellularLocation>
        <location evidence="1">Cell membrane</location>
        <topology evidence="1">Lipid-anchor</topology>
        <topology evidence="1">GPI-anchor</topology>
        <orientation evidence="1">Extracellular side</orientation>
    </subcellularLocation>
</comment>
<feature type="binding site" evidence="13">
    <location>
        <position position="299"/>
    </location>
    <ligand>
        <name>Zn(2+)</name>
        <dbReference type="ChEBI" id="CHEBI:29105"/>
        <label>2</label>
        <note>catalytic</note>
    </ligand>
</feature>
<keyword evidence="5 13" id="KW-0479">Metal-binding</keyword>
<dbReference type="AlphaFoldDB" id="A0AAN7QYG5"/>
<feature type="binding site" evidence="13">
    <location>
        <position position="226"/>
    </location>
    <ligand>
        <name>Zn(2+)</name>
        <dbReference type="ChEBI" id="CHEBI:29105"/>
        <label>1</label>
    </ligand>
</feature>
<comment type="caution">
    <text evidence="18">The sequence shown here is derived from an EMBL/GenBank/DDBJ whole genome shotgun (WGS) entry which is preliminary data.</text>
</comment>
<feature type="binding site" evidence="13">
    <location>
        <position position="281"/>
    </location>
    <ligand>
        <name>Zn(2+)</name>
        <dbReference type="ChEBI" id="CHEBI:29105"/>
        <label>2</label>
        <note>catalytic</note>
    </ligand>
</feature>
<feature type="binding site" evidence="13">
    <location>
        <position position="233"/>
    </location>
    <ligand>
        <name>Ca(2+)</name>
        <dbReference type="ChEBI" id="CHEBI:29108"/>
        <label>3</label>
    </ligand>
</feature>
<gene>
    <name evidence="18" type="ORF">SAY87_016921</name>
</gene>
<keyword evidence="8 13" id="KW-0862">Zinc</keyword>
<evidence type="ECO:0000256" key="11">
    <source>
        <dbReference type="ARBA" id="ARBA00023180"/>
    </source>
</evidence>
<organism evidence="18 19">
    <name type="scientific">Trapa incisa</name>
    <dbReference type="NCBI Taxonomy" id="236973"/>
    <lineage>
        <taxon>Eukaryota</taxon>
        <taxon>Viridiplantae</taxon>
        <taxon>Streptophyta</taxon>
        <taxon>Embryophyta</taxon>
        <taxon>Tracheophyta</taxon>
        <taxon>Spermatophyta</taxon>
        <taxon>Magnoliopsida</taxon>
        <taxon>eudicotyledons</taxon>
        <taxon>Gunneridae</taxon>
        <taxon>Pentapetalae</taxon>
        <taxon>rosids</taxon>
        <taxon>malvids</taxon>
        <taxon>Myrtales</taxon>
        <taxon>Lythraceae</taxon>
        <taxon>Trapa</taxon>
    </lineage>
</organism>
<feature type="binding site" evidence="13">
    <location>
        <position position="241"/>
    </location>
    <ligand>
        <name>Zn(2+)</name>
        <dbReference type="ChEBI" id="CHEBI:29105"/>
        <label>1</label>
    </ligand>
</feature>
<evidence type="ECO:0000256" key="15">
    <source>
        <dbReference type="SAM" id="MobiDB-lite"/>
    </source>
</evidence>
<feature type="region of interest" description="Disordered" evidence="15">
    <location>
        <begin position="324"/>
        <end position="351"/>
    </location>
</feature>
<dbReference type="PANTHER" id="PTHR10201">
    <property type="entry name" value="MATRIX METALLOPROTEINASE"/>
    <property type="match status" value="1"/>
</dbReference>
<feature type="binding site" evidence="13">
    <location>
        <position position="256"/>
    </location>
    <ligand>
        <name>Ca(2+)</name>
        <dbReference type="ChEBI" id="CHEBI:29108"/>
        <label>3</label>
    </ligand>
</feature>
<keyword evidence="7" id="KW-0378">Hydrolase</keyword>
<dbReference type="PANTHER" id="PTHR10201:SF272">
    <property type="entry name" value="METALLOENDOPROTEINASE 5-MMP"/>
    <property type="match status" value="1"/>
</dbReference>
<dbReference type="PRINTS" id="PR00138">
    <property type="entry name" value="MATRIXIN"/>
</dbReference>
<dbReference type="InterPro" id="IPR033739">
    <property type="entry name" value="M10A_MMP"/>
</dbReference>
<dbReference type="SMART" id="SM00235">
    <property type="entry name" value="ZnMc"/>
    <property type="match status" value="1"/>
</dbReference>
<feature type="domain" description="Peptidase metallopeptidase" evidence="17">
    <location>
        <begin position="162"/>
        <end position="326"/>
    </location>
</feature>
<comment type="cofactor">
    <cofactor evidence="13">
        <name>Ca(2+)</name>
        <dbReference type="ChEBI" id="CHEBI:29108"/>
    </cofactor>
    <text evidence="13">Can bind about 5 Ca(2+) ions per subunit.</text>
</comment>
<dbReference type="GO" id="GO:0006508">
    <property type="term" value="P:proteolysis"/>
    <property type="evidence" value="ECO:0007669"/>
    <property type="project" value="UniProtKB-KW"/>
</dbReference>
<keyword evidence="6 16" id="KW-0732">Signal</keyword>
<dbReference type="GO" id="GO:0098552">
    <property type="term" value="C:side of membrane"/>
    <property type="evidence" value="ECO:0007669"/>
    <property type="project" value="UniProtKB-KW"/>
</dbReference>
<evidence type="ECO:0000256" key="13">
    <source>
        <dbReference type="PIRSR" id="PIRSR621190-2"/>
    </source>
</evidence>
<evidence type="ECO:0000256" key="3">
    <source>
        <dbReference type="ARBA" id="ARBA00022622"/>
    </source>
</evidence>
<evidence type="ECO:0000313" key="18">
    <source>
        <dbReference type="EMBL" id="KAK4780815.1"/>
    </source>
</evidence>
<comment type="cofactor">
    <cofactor evidence="13">
        <name>Zn(2+)</name>
        <dbReference type="ChEBI" id="CHEBI:29105"/>
    </cofactor>
    <text evidence="13">Binds 2 Zn(2+) ions per subunit.</text>
</comment>
<reference evidence="18 19" key="1">
    <citation type="journal article" date="2023" name="Hortic Res">
        <title>Pangenome of water caltrop reveals structural variations and asymmetric subgenome divergence after allopolyploidization.</title>
        <authorList>
            <person name="Zhang X."/>
            <person name="Chen Y."/>
            <person name="Wang L."/>
            <person name="Yuan Y."/>
            <person name="Fang M."/>
            <person name="Shi L."/>
            <person name="Lu R."/>
            <person name="Comes H.P."/>
            <person name="Ma Y."/>
            <person name="Chen Y."/>
            <person name="Huang G."/>
            <person name="Zhou Y."/>
            <person name="Zheng Z."/>
            <person name="Qiu Y."/>
        </authorList>
    </citation>
    <scope>NUCLEOTIDE SEQUENCE [LARGE SCALE GENOMIC DNA]</scope>
    <source>
        <tissue evidence="18">Roots</tissue>
    </source>
</reference>
<dbReference type="InterPro" id="IPR021190">
    <property type="entry name" value="Pept_M10A"/>
</dbReference>
<keyword evidence="4" id="KW-0645">Protease</keyword>
<feature type="binding site" evidence="13">
    <location>
        <position position="228"/>
    </location>
    <ligand>
        <name>Zn(2+)</name>
        <dbReference type="ChEBI" id="CHEBI:29105"/>
        <label>1</label>
    </ligand>
</feature>
<dbReference type="InterPro" id="IPR024079">
    <property type="entry name" value="MetalloPept_cat_dom_sf"/>
</dbReference>
<proteinExistence type="inferred from homology"/>
<feature type="binding site" evidence="13">
    <location>
        <position position="181"/>
    </location>
    <ligand>
        <name>Ca(2+)</name>
        <dbReference type="ChEBI" id="CHEBI:29108"/>
        <label>1</label>
    </ligand>
</feature>
<dbReference type="Pfam" id="PF01471">
    <property type="entry name" value="PG_binding_1"/>
    <property type="match status" value="1"/>
</dbReference>
<dbReference type="Gene3D" id="3.40.390.10">
    <property type="entry name" value="Collagenase (Catalytic Domain)"/>
    <property type="match status" value="1"/>
</dbReference>
<sequence>MRPSCSGSWFLTCLLAMVTLQLTAASPYFFPNISAPMPPSLTPNFTGHGGAWDGFHNFTGCRSGERRDGLNKLKEYFRYFGYIPESASNFTDDFDDALEEAIKTYQKNFNLNQTGELDDSTLKQVVLPRCGNADIVNGSTSMNSGKPTSLFHSVGHYSFFPGAPQWPENRQDLTYAFDPQDNLTDTAKAAFARAFQKWADVTPLTFTEISSYSAADITIGFFTGDHGDGEPFDGVLGTLAHAFSPTNGRFHLDGAESWVVEGDVTKSSVSTAVDLESVAVHEIGHILGLGHSSVSEAIMYPTISSRTRKVDLAADDIQGIQVLYGSNPNNNGSSPSTSTPPSQQRESSDAGAHTVVWGPTVVLAVVLGVLLL</sequence>
<evidence type="ECO:0000256" key="8">
    <source>
        <dbReference type="ARBA" id="ARBA00022833"/>
    </source>
</evidence>
<evidence type="ECO:0000256" key="9">
    <source>
        <dbReference type="ARBA" id="ARBA00023049"/>
    </source>
</evidence>
<dbReference type="CDD" id="cd04278">
    <property type="entry name" value="ZnMc_MMP"/>
    <property type="match status" value="1"/>
</dbReference>
<feature type="binding site" evidence="13">
    <location>
        <position position="291"/>
    </location>
    <ligand>
        <name>Zn(2+)</name>
        <dbReference type="ChEBI" id="CHEBI:29105"/>
        <label>2</label>
        <note>catalytic</note>
    </ligand>
</feature>
<dbReference type="GO" id="GO:0008270">
    <property type="term" value="F:zinc ion binding"/>
    <property type="evidence" value="ECO:0007669"/>
    <property type="project" value="InterPro"/>
</dbReference>
<evidence type="ECO:0000256" key="16">
    <source>
        <dbReference type="SAM" id="SignalP"/>
    </source>
</evidence>
<feature type="short sequence motif" description="Cysteine switch" evidence="14">
    <location>
        <begin position="128"/>
        <end position="154"/>
    </location>
</feature>
<dbReference type="GO" id="GO:0004222">
    <property type="term" value="F:metalloendopeptidase activity"/>
    <property type="evidence" value="ECO:0007669"/>
    <property type="project" value="InterPro"/>
</dbReference>
<dbReference type="FunFam" id="3.40.390.10:FF:000018">
    <property type="entry name" value="Metalloendoproteinase 1"/>
    <property type="match status" value="1"/>
</dbReference>
<evidence type="ECO:0000256" key="10">
    <source>
        <dbReference type="ARBA" id="ARBA00023145"/>
    </source>
</evidence>
<evidence type="ECO:0000256" key="1">
    <source>
        <dbReference type="ARBA" id="ARBA00004471"/>
    </source>
</evidence>
<dbReference type="GO" id="GO:0031012">
    <property type="term" value="C:extracellular matrix"/>
    <property type="evidence" value="ECO:0007669"/>
    <property type="project" value="InterPro"/>
</dbReference>
<keyword evidence="11" id="KW-0325">Glycoprotein</keyword>
<feature type="chain" id="PRO_5043039310" description="Peptidase metallopeptidase domain-containing protein" evidence="16">
    <location>
        <begin position="26"/>
        <end position="372"/>
    </location>
</feature>
<name>A0AAN7QYG5_9MYRT</name>
<feature type="binding site" evidence="13">
    <location>
        <position position="216"/>
    </location>
    <ligand>
        <name>Ca(2+)</name>
        <dbReference type="ChEBI" id="CHEBI:29108"/>
        <label>2</label>
    </ligand>
</feature>
<evidence type="ECO:0000256" key="4">
    <source>
        <dbReference type="ARBA" id="ARBA00022670"/>
    </source>
</evidence>
<feature type="binding site" evidence="13">
    <location>
        <position position="285"/>
    </location>
    <ligand>
        <name>Zn(2+)</name>
        <dbReference type="ChEBI" id="CHEBI:29105"/>
        <label>2</label>
        <note>catalytic</note>
    </ligand>
</feature>
<feature type="binding site" description="in inhibited form" evidence="13">
    <location>
        <position position="130"/>
    </location>
    <ligand>
        <name>Zn(2+)</name>
        <dbReference type="ChEBI" id="CHEBI:29105"/>
        <label>2</label>
        <note>catalytic</note>
    </ligand>
</feature>
<protein>
    <recommendedName>
        <fullName evidence="17">Peptidase metallopeptidase domain-containing protein</fullName>
    </recommendedName>
</protein>
<feature type="binding site" evidence="13">
    <location>
        <position position="234"/>
    </location>
    <ligand>
        <name>Ca(2+)</name>
        <dbReference type="ChEBI" id="CHEBI:29108"/>
        <label>3</label>
    </ligand>
</feature>
<keyword evidence="19" id="KW-1185">Reference proteome</keyword>
<keyword evidence="3" id="KW-0472">Membrane</keyword>
<evidence type="ECO:0000256" key="12">
    <source>
        <dbReference type="PIRSR" id="PIRSR621190-1"/>
    </source>
</evidence>
<dbReference type="InterPro" id="IPR001818">
    <property type="entry name" value="Pept_M10_metallopeptidase"/>
</dbReference>
<feature type="compositionally biased region" description="Low complexity" evidence="15">
    <location>
        <begin position="325"/>
        <end position="342"/>
    </location>
</feature>
<comment type="similarity">
    <text evidence="2">Belongs to the peptidase M10A family. Matrix metalloproteinases (MMPs) subfamily.</text>
</comment>
<dbReference type="GO" id="GO:0005886">
    <property type="term" value="C:plasma membrane"/>
    <property type="evidence" value="ECO:0007669"/>
    <property type="project" value="UniProtKB-SubCell"/>
</dbReference>
<feature type="binding site" evidence="13">
    <location>
        <position position="251"/>
    </location>
    <ligand>
        <name>Zn(2+)</name>
        <dbReference type="ChEBI" id="CHEBI:29105"/>
        <label>1</label>
    </ligand>
</feature>
<dbReference type="InterPro" id="IPR036365">
    <property type="entry name" value="PGBD-like_sf"/>
</dbReference>
<evidence type="ECO:0000256" key="14">
    <source>
        <dbReference type="PIRSR" id="PIRSR621190-5"/>
    </source>
</evidence>
<evidence type="ECO:0000259" key="17">
    <source>
        <dbReference type="SMART" id="SM00235"/>
    </source>
</evidence>
<evidence type="ECO:0000313" key="19">
    <source>
        <dbReference type="Proteomes" id="UP001345219"/>
    </source>
</evidence>
<feature type="binding site" evidence="13">
    <location>
        <position position="253"/>
    </location>
    <ligand>
        <name>Ca(2+)</name>
        <dbReference type="ChEBI" id="CHEBI:29108"/>
        <label>3</label>
    </ligand>
</feature>
<feature type="signal peptide" evidence="16">
    <location>
        <begin position="1"/>
        <end position="25"/>
    </location>
</feature>
<dbReference type="Pfam" id="PF00413">
    <property type="entry name" value="Peptidase_M10"/>
    <property type="match status" value="1"/>
</dbReference>
<keyword evidence="3" id="KW-0336">GPI-anchor</keyword>
<feature type="active site" evidence="12">
    <location>
        <position position="282"/>
    </location>
</feature>
<dbReference type="GO" id="GO:0030574">
    <property type="term" value="P:collagen catabolic process"/>
    <property type="evidence" value="ECO:0007669"/>
    <property type="project" value="TreeGrafter"/>
</dbReference>
<keyword evidence="10" id="KW-0865">Zymogen</keyword>
<evidence type="ECO:0000256" key="6">
    <source>
        <dbReference type="ARBA" id="ARBA00022729"/>
    </source>
</evidence>
<feature type="binding site" evidence="13">
    <location>
        <position position="256"/>
    </location>
    <ligand>
        <name>Ca(2+)</name>
        <dbReference type="ChEBI" id="CHEBI:29108"/>
        <label>1</label>
    </ligand>
</feature>
<dbReference type="EMBL" id="JAXIOK010000001">
    <property type="protein sequence ID" value="KAK4780815.1"/>
    <property type="molecule type" value="Genomic_DNA"/>
</dbReference>
<keyword evidence="13" id="KW-0106">Calcium</keyword>
<evidence type="ECO:0000256" key="7">
    <source>
        <dbReference type="ARBA" id="ARBA00022801"/>
    </source>
</evidence>
<evidence type="ECO:0000256" key="2">
    <source>
        <dbReference type="ARBA" id="ARBA00009614"/>
    </source>
</evidence>
<dbReference type="InterPro" id="IPR006026">
    <property type="entry name" value="Peptidase_Metallo"/>
</dbReference>
<accession>A0AAN7QYG5</accession>
<keyword evidence="3" id="KW-0449">Lipoprotein</keyword>